<name>A0A8G1W0S2_9EURO</name>
<dbReference type="AlphaFoldDB" id="A0A8G1W0S2"/>
<dbReference type="Proteomes" id="UP000249789">
    <property type="component" value="Unassembled WGS sequence"/>
</dbReference>
<dbReference type="RefSeq" id="XP_040800334.1">
    <property type="nucleotide sequence ID" value="XM_040948673.1"/>
</dbReference>
<gene>
    <name evidence="2" type="ORF">BO72DRAFT_497102</name>
</gene>
<reference evidence="2 3" key="1">
    <citation type="submission" date="2018-02" db="EMBL/GenBank/DDBJ databases">
        <title>The genomes of Aspergillus section Nigri reveals drivers in fungal speciation.</title>
        <authorList>
            <consortium name="DOE Joint Genome Institute"/>
            <person name="Vesth T.C."/>
            <person name="Nybo J."/>
            <person name="Theobald S."/>
            <person name="Brandl J."/>
            <person name="Frisvad J.C."/>
            <person name="Nielsen K.F."/>
            <person name="Lyhne E.K."/>
            <person name="Kogle M.E."/>
            <person name="Kuo A."/>
            <person name="Riley R."/>
            <person name="Clum A."/>
            <person name="Nolan M."/>
            <person name="Lipzen A."/>
            <person name="Salamov A."/>
            <person name="Henrissat B."/>
            <person name="Wiebenga A."/>
            <person name="De vries R.P."/>
            <person name="Grigoriev I.V."/>
            <person name="Mortensen U.H."/>
            <person name="Andersen M.R."/>
            <person name="Baker S.E."/>
        </authorList>
    </citation>
    <scope>NUCLEOTIDE SEQUENCE [LARGE SCALE GENOMIC DNA]</scope>
    <source>
        <strain evidence="2 3">CBS 313.89</strain>
    </source>
</reference>
<feature type="signal peptide" evidence="1">
    <location>
        <begin position="1"/>
        <end position="23"/>
    </location>
</feature>
<evidence type="ECO:0000313" key="3">
    <source>
        <dbReference type="Proteomes" id="UP000249789"/>
    </source>
</evidence>
<keyword evidence="1" id="KW-0732">Signal</keyword>
<dbReference type="GeneID" id="63866006"/>
<dbReference type="VEuPathDB" id="FungiDB:BO72DRAFT_497102"/>
<organism evidence="2 3">
    <name type="scientific">Aspergillus fijiensis CBS 313.89</name>
    <dbReference type="NCBI Taxonomy" id="1448319"/>
    <lineage>
        <taxon>Eukaryota</taxon>
        <taxon>Fungi</taxon>
        <taxon>Dikarya</taxon>
        <taxon>Ascomycota</taxon>
        <taxon>Pezizomycotina</taxon>
        <taxon>Eurotiomycetes</taxon>
        <taxon>Eurotiomycetidae</taxon>
        <taxon>Eurotiales</taxon>
        <taxon>Aspergillaceae</taxon>
        <taxon>Aspergillus</taxon>
    </lineage>
</organism>
<dbReference type="OrthoDB" id="4526773at2759"/>
<evidence type="ECO:0000256" key="1">
    <source>
        <dbReference type="SAM" id="SignalP"/>
    </source>
</evidence>
<keyword evidence="3" id="KW-1185">Reference proteome</keyword>
<sequence length="201" mass="21923">MKVYIKLMLSFAVLNLLSTLVTAGPEKWMPRARYKRHSIFPRQSSTPTGVNPTDSSFFIGQVDYGTDVSLQISGSNLIVNYPVTKDFIYTDVHVWIGTGTAPGNPGGYPYTLGNGACTLNGGATSATCTIPISGITTKCDTTTKYNIVTHASVKSPTLGDQTGTAGQDTFQNNWWNHNNYYKASCDNNNYHQAASHNNHHH</sequence>
<evidence type="ECO:0000313" key="2">
    <source>
        <dbReference type="EMBL" id="RAK76324.1"/>
    </source>
</evidence>
<accession>A0A8G1W0S2</accession>
<proteinExistence type="predicted"/>
<dbReference type="EMBL" id="KZ824649">
    <property type="protein sequence ID" value="RAK76324.1"/>
    <property type="molecule type" value="Genomic_DNA"/>
</dbReference>
<feature type="chain" id="PRO_5034491084" evidence="1">
    <location>
        <begin position="24"/>
        <end position="201"/>
    </location>
</feature>
<protein>
    <submittedName>
        <fullName evidence="2">Uncharacterized protein</fullName>
    </submittedName>
</protein>